<name>A0AC35TP28_9BILA</name>
<reference evidence="2" key="1">
    <citation type="submission" date="2016-11" db="UniProtKB">
        <authorList>
            <consortium name="WormBaseParasite"/>
        </authorList>
    </citation>
    <scope>IDENTIFICATION</scope>
    <source>
        <strain evidence="2">KR3021</strain>
    </source>
</reference>
<protein>
    <submittedName>
        <fullName evidence="2">ANK_REP_REGION domain-containing protein</fullName>
    </submittedName>
</protein>
<dbReference type="WBParaSite" id="RSKR_0000282500.1">
    <property type="protein sequence ID" value="RSKR_0000282500.1"/>
    <property type="gene ID" value="RSKR_0000282500"/>
</dbReference>
<sequence length="657" mass="74336">MDPWIDTHLDVDPLTKCIRKGHTAQVKMMVSHDYLLSCKSNPLHEAIYLDHIPILKLLIDHKADLSNRSPSGLTALELATSLKRKECIRMLIDAGADKKDAKLSEQLLTCKSTSNANINDIGKMLDCNVSAQQSPTTFKTLASVDICVSNVTNIAQPLINDHFISITNNEALINNTMDTKEPINESDDDGGLVIDEDPELDEDKVPELPEKEVKSKKKGKKRPRSARLAEPIDVYDFPSSTEDTSVENSQSEESFLKKVKITEESEQLEDAPKKVQPIKIRRPVNPAEDDNSNSNGEFNFDKPDTSFKSSARTPKTFRRMQSELPDEYTEERNSDGRVTRAKARKSGIAFEDSATPPLKRRRNLRASTIGPGARGQSKSPSPLPVVVPPKIEMIFSESVETPPAPDNEETLAQPHASTGSGPSTFSGSIVYSLFDMNCLDAALKIESMKAEAYKEQLEKEASTKNDLTNYNNFLTFTKNYRERKDYPKDIPFDFPPSFLEQLTDDLYLILKSQMVARQKLSKQQQVDRDRFVLGAERDYFRAIKRTQFDSTKAISIVRIIAENNLYNPQHFDKDASDFVPNEEFKKETIEKKLTEAKLLLKRHKMESDCLFHQQHSELLNGEKRILNRTLSPFYYEVKSQLLKPVLPVLVNLPFAHQ</sequence>
<evidence type="ECO:0000313" key="1">
    <source>
        <dbReference type="Proteomes" id="UP000095286"/>
    </source>
</evidence>
<proteinExistence type="predicted"/>
<organism evidence="1 2">
    <name type="scientific">Rhabditophanes sp. KR3021</name>
    <dbReference type="NCBI Taxonomy" id="114890"/>
    <lineage>
        <taxon>Eukaryota</taxon>
        <taxon>Metazoa</taxon>
        <taxon>Ecdysozoa</taxon>
        <taxon>Nematoda</taxon>
        <taxon>Chromadorea</taxon>
        <taxon>Rhabditida</taxon>
        <taxon>Tylenchina</taxon>
        <taxon>Panagrolaimomorpha</taxon>
        <taxon>Strongyloidoidea</taxon>
        <taxon>Alloionematidae</taxon>
        <taxon>Rhabditophanes</taxon>
    </lineage>
</organism>
<evidence type="ECO:0000313" key="2">
    <source>
        <dbReference type="WBParaSite" id="RSKR_0000282500.1"/>
    </source>
</evidence>
<dbReference type="Proteomes" id="UP000095286">
    <property type="component" value="Unplaced"/>
</dbReference>
<accession>A0AC35TP28</accession>